<evidence type="ECO:0000313" key="3">
    <source>
        <dbReference type="Proteomes" id="UP001058974"/>
    </source>
</evidence>
<sequence>MTKIFLKTLSSFYYERMIASAFIDFTEIVNMGMKLEEGVREGKLSREEVSSSKRYGNSFSKKKDSEANEVSIGRQKRPQIRRNQPQRQHHRQVSSVIPVFSKNQNPPQIPKPLPWWYKPELRCDFHQGAPGHDIENYYPLKYEVQKLVKCGMVSFEDRAPNVKSNRLPAHGNSSINMVGDCPREFKIYDVCFIRRSLVRMHKDIFLVSDCEHDHDGCVMCQP</sequence>
<organism evidence="2 3">
    <name type="scientific">Pisum sativum</name>
    <name type="common">Garden pea</name>
    <name type="synonym">Lathyrus oleraceus</name>
    <dbReference type="NCBI Taxonomy" id="3888"/>
    <lineage>
        <taxon>Eukaryota</taxon>
        <taxon>Viridiplantae</taxon>
        <taxon>Streptophyta</taxon>
        <taxon>Embryophyta</taxon>
        <taxon>Tracheophyta</taxon>
        <taxon>Spermatophyta</taxon>
        <taxon>Magnoliopsida</taxon>
        <taxon>eudicotyledons</taxon>
        <taxon>Gunneridae</taxon>
        <taxon>Pentapetalae</taxon>
        <taxon>rosids</taxon>
        <taxon>fabids</taxon>
        <taxon>Fabales</taxon>
        <taxon>Fabaceae</taxon>
        <taxon>Papilionoideae</taxon>
        <taxon>50 kb inversion clade</taxon>
        <taxon>NPAAA clade</taxon>
        <taxon>Hologalegina</taxon>
        <taxon>IRL clade</taxon>
        <taxon>Fabeae</taxon>
        <taxon>Lathyrus</taxon>
    </lineage>
</organism>
<evidence type="ECO:0000313" key="2">
    <source>
        <dbReference type="EMBL" id="KAI5402669.1"/>
    </source>
</evidence>
<dbReference type="AlphaFoldDB" id="A0A9D5ABX2"/>
<comment type="caution">
    <text evidence="2">The sequence shown here is derived from an EMBL/GenBank/DDBJ whole genome shotgun (WGS) entry which is preliminary data.</text>
</comment>
<reference evidence="2 3" key="1">
    <citation type="journal article" date="2022" name="Nat. Genet.">
        <title>Improved pea reference genome and pan-genome highlight genomic features and evolutionary characteristics.</title>
        <authorList>
            <person name="Yang T."/>
            <person name="Liu R."/>
            <person name="Luo Y."/>
            <person name="Hu S."/>
            <person name="Wang D."/>
            <person name="Wang C."/>
            <person name="Pandey M.K."/>
            <person name="Ge S."/>
            <person name="Xu Q."/>
            <person name="Li N."/>
            <person name="Li G."/>
            <person name="Huang Y."/>
            <person name="Saxena R.K."/>
            <person name="Ji Y."/>
            <person name="Li M."/>
            <person name="Yan X."/>
            <person name="He Y."/>
            <person name="Liu Y."/>
            <person name="Wang X."/>
            <person name="Xiang C."/>
            <person name="Varshney R.K."/>
            <person name="Ding H."/>
            <person name="Gao S."/>
            <person name="Zong X."/>
        </authorList>
    </citation>
    <scope>NUCLEOTIDE SEQUENCE [LARGE SCALE GENOMIC DNA]</scope>
    <source>
        <strain evidence="2 3">cv. Zhongwan 6</strain>
    </source>
</reference>
<accession>A0A9D5ABX2</accession>
<dbReference type="PANTHER" id="PTHR32108">
    <property type="entry name" value="DNA-DIRECTED RNA POLYMERASE SUBUNIT ALPHA"/>
    <property type="match status" value="1"/>
</dbReference>
<feature type="region of interest" description="Disordered" evidence="1">
    <location>
        <begin position="48"/>
        <end position="96"/>
    </location>
</feature>
<dbReference type="Gramene" id="Psat05G0031600-T1">
    <property type="protein sequence ID" value="KAI5402669.1"/>
    <property type="gene ID" value="KIW84_050316"/>
</dbReference>
<proteinExistence type="predicted"/>
<gene>
    <name evidence="2" type="ORF">KIW84_050316</name>
</gene>
<dbReference type="EMBL" id="JAMSHJ010000005">
    <property type="protein sequence ID" value="KAI5402669.1"/>
    <property type="molecule type" value="Genomic_DNA"/>
</dbReference>
<protein>
    <submittedName>
        <fullName evidence="2">Uncharacterized protein</fullName>
    </submittedName>
</protein>
<keyword evidence="3" id="KW-1185">Reference proteome</keyword>
<name>A0A9D5ABX2_PEA</name>
<dbReference type="PANTHER" id="PTHR32108:SF9">
    <property type="entry name" value="REVERSE TRANSCRIPTASE RNASE H-LIKE DOMAIN-CONTAINING PROTEIN"/>
    <property type="match status" value="1"/>
</dbReference>
<dbReference type="Proteomes" id="UP001058974">
    <property type="component" value="Chromosome 5"/>
</dbReference>
<evidence type="ECO:0000256" key="1">
    <source>
        <dbReference type="SAM" id="MobiDB-lite"/>
    </source>
</evidence>